<dbReference type="InterPro" id="IPR036291">
    <property type="entry name" value="NAD(P)-bd_dom_sf"/>
</dbReference>
<proteinExistence type="predicted"/>
<accession>A0ABD5NY44</accession>
<dbReference type="RefSeq" id="WP_246973599.1">
    <property type="nucleotide sequence ID" value="NZ_CP095397.1"/>
</dbReference>
<dbReference type="GeneID" id="71853523"/>
<dbReference type="InterPro" id="IPR051207">
    <property type="entry name" value="ComplexI_NDUFA9_subunit"/>
</dbReference>
<sequence>MRTLVTGATGFVGSRLVPELCAAGRDVSVLVRDAERYEPPADVTVFEGDLLEPGSFEDALEGIDVAYYLVHSMGSGAGFEERDRRAAHNFERAASAAGVDRIVYLSGLGDDSDRLSEHLRSRREVEAILADGTAELTVLRAAIVVGDGSASFRMIRQLVKRLPVMVTPRWVQTPCQPIAVDDVIAYLVGILDVPETAGETYEIGGPDVLTYREMLVTVARIFEGRAPLIVPVPVLSPRLSAYWVDLVTDVPASVAHPLIEGLENPVVVTDSRIERLVPVELTPFETAVRRVREERSAAEGGVGELERPPADSSR</sequence>
<dbReference type="CDD" id="cd05245">
    <property type="entry name" value="SDR_a2"/>
    <property type="match status" value="1"/>
</dbReference>
<evidence type="ECO:0000259" key="2">
    <source>
        <dbReference type="Pfam" id="PF13460"/>
    </source>
</evidence>
<evidence type="ECO:0000313" key="4">
    <source>
        <dbReference type="Proteomes" id="UP001595821"/>
    </source>
</evidence>
<dbReference type="PANTHER" id="PTHR12126">
    <property type="entry name" value="NADH-UBIQUINONE OXIDOREDUCTASE 39 KDA SUBUNIT-RELATED"/>
    <property type="match status" value="1"/>
</dbReference>
<comment type="caution">
    <text evidence="3">The sequence shown here is derived from an EMBL/GenBank/DDBJ whole genome shotgun (WGS) entry which is preliminary data.</text>
</comment>
<evidence type="ECO:0000256" key="1">
    <source>
        <dbReference type="SAM" id="MobiDB-lite"/>
    </source>
</evidence>
<dbReference type="PANTHER" id="PTHR12126:SF11">
    <property type="entry name" value="NADH DEHYDROGENASE [UBIQUINONE] 1 ALPHA SUBCOMPLEX SUBUNIT 9, MITOCHONDRIAL"/>
    <property type="match status" value="1"/>
</dbReference>
<evidence type="ECO:0000313" key="3">
    <source>
        <dbReference type="EMBL" id="MFC4246940.1"/>
    </source>
</evidence>
<dbReference type="SUPFAM" id="SSF51735">
    <property type="entry name" value="NAD(P)-binding Rossmann-fold domains"/>
    <property type="match status" value="1"/>
</dbReference>
<reference evidence="3 4" key="1">
    <citation type="journal article" date="2014" name="Int. J. Syst. Evol. Microbiol.">
        <title>Complete genome sequence of Corynebacterium casei LMG S-19264T (=DSM 44701T), isolated from a smear-ripened cheese.</title>
        <authorList>
            <consortium name="US DOE Joint Genome Institute (JGI-PGF)"/>
            <person name="Walter F."/>
            <person name="Albersmeier A."/>
            <person name="Kalinowski J."/>
            <person name="Ruckert C."/>
        </authorList>
    </citation>
    <scope>NUCLEOTIDE SEQUENCE [LARGE SCALE GENOMIC DNA]</scope>
    <source>
        <strain evidence="3 4">IBRC-M 10912</strain>
    </source>
</reference>
<dbReference type="EMBL" id="JBHSDJ010000023">
    <property type="protein sequence ID" value="MFC4246940.1"/>
    <property type="molecule type" value="Genomic_DNA"/>
</dbReference>
<feature type="domain" description="NAD(P)-binding" evidence="2">
    <location>
        <begin position="7"/>
        <end position="141"/>
    </location>
</feature>
<dbReference type="AlphaFoldDB" id="A0ABD5NY44"/>
<name>A0ABD5NY44_9EURY</name>
<dbReference type="Pfam" id="PF13460">
    <property type="entry name" value="NAD_binding_10"/>
    <property type="match status" value="1"/>
</dbReference>
<feature type="compositionally biased region" description="Basic and acidic residues" evidence="1">
    <location>
        <begin position="304"/>
        <end position="314"/>
    </location>
</feature>
<protein>
    <submittedName>
        <fullName evidence="3">NAD(P)H-binding protein</fullName>
    </submittedName>
</protein>
<organism evidence="3 4">
    <name type="scientific">Natribaculum luteum</name>
    <dbReference type="NCBI Taxonomy" id="1586232"/>
    <lineage>
        <taxon>Archaea</taxon>
        <taxon>Methanobacteriati</taxon>
        <taxon>Methanobacteriota</taxon>
        <taxon>Stenosarchaea group</taxon>
        <taxon>Halobacteria</taxon>
        <taxon>Halobacteriales</taxon>
        <taxon>Natrialbaceae</taxon>
        <taxon>Natribaculum</taxon>
    </lineage>
</organism>
<dbReference type="InterPro" id="IPR016040">
    <property type="entry name" value="NAD(P)-bd_dom"/>
</dbReference>
<dbReference type="Gene3D" id="3.40.50.720">
    <property type="entry name" value="NAD(P)-binding Rossmann-like Domain"/>
    <property type="match status" value="1"/>
</dbReference>
<gene>
    <name evidence="3" type="ORF">ACFOZ7_08000</name>
</gene>
<feature type="region of interest" description="Disordered" evidence="1">
    <location>
        <begin position="294"/>
        <end position="314"/>
    </location>
</feature>
<dbReference type="Proteomes" id="UP001595821">
    <property type="component" value="Unassembled WGS sequence"/>
</dbReference>